<keyword evidence="1" id="KW-0812">Transmembrane</keyword>
<evidence type="ECO:0000313" key="3">
    <source>
        <dbReference type="Proteomes" id="UP000076969"/>
    </source>
</evidence>
<proteinExistence type="predicted"/>
<dbReference type="EMBL" id="CP015520">
    <property type="protein sequence ID" value="ANF22613.1"/>
    <property type="molecule type" value="Genomic_DNA"/>
</dbReference>
<evidence type="ECO:0000313" key="2">
    <source>
        <dbReference type="EMBL" id="ANF22613.1"/>
    </source>
</evidence>
<organism evidence="2 3">
    <name type="scientific">Thermococcus piezophilus</name>
    <dbReference type="NCBI Taxonomy" id="1712654"/>
    <lineage>
        <taxon>Archaea</taxon>
        <taxon>Methanobacteriati</taxon>
        <taxon>Methanobacteriota</taxon>
        <taxon>Thermococci</taxon>
        <taxon>Thermococcales</taxon>
        <taxon>Thermococcaceae</taxon>
        <taxon>Thermococcus</taxon>
    </lineage>
</organism>
<dbReference type="Proteomes" id="UP000076969">
    <property type="component" value="Chromosome"/>
</dbReference>
<dbReference type="AlphaFoldDB" id="A0A172WGP5"/>
<name>A0A172WGP5_9EURY</name>
<keyword evidence="1" id="KW-1133">Transmembrane helix</keyword>
<evidence type="ECO:0000256" key="1">
    <source>
        <dbReference type="SAM" id="Phobius"/>
    </source>
</evidence>
<reference evidence="3" key="1">
    <citation type="journal article" date="2016" name="Syst. Appl. Microbiol.">
        <title>Thermococcus piezophilus sp. nov., a novel hyperthermophilic and piezophilic archaeon with a broad pressure range for growth, isolated from a deepest hydrothermal vent at the Mid-Cayman Rise.</title>
        <authorList>
            <person name="Dalmasso C."/>
            <person name="Oger P."/>
            <person name="Selva G."/>
            <person name="Courtine D."/>
            <person name="L'Haridon S."/>
            <person name="Garlaschelli A."/>
            <person name="Roussel E."/>
            <person name="Miyazaki J."/>
            <person name="Reveillaud J."/>
            <person name="Jebbar M."/>
            <person name="Takai K."/>
            <person name="Maignien L."/>
            <person name="Alain K."/>
        </authorList>
    </citation>
    <scope>NUCLEOTIDE SEQUENCE [LARGE SCALE GENOMIC DNA]</scope>
    <source>
        <strain evidence="3">CDGS</strain>
    </source>
</reference>
<protein>
    <submittedName>
        <fullName evidence="2">Uncharacterized protein</fullName>
    </submittedName>
</protein>
<dbReference type="KEGG" id="tpie:A7C91_05090"/>
<dbReference type="STRING" id="1712654.A7C91_05090"/>
<sequence length="71" mass="7690">MRKAVLSSPVLLQAPLVAALEDGSYSASLHVFGLLIGTLMAFSLLLLPIFGARWVWELIMDKTSVDSSEGR</sequence>
<accession>A0A172WGP5</accession>
<feature type="transmembrane region" description="Helical" evidence="1">
    <location>
        <begin position="29"/>
        <end position="50"/>
    </location>
</feature>
<keyword evidence="3" id="KW-1185">Reference proteome</keyword>
<keyword evidence="1" id="KW-0472">Membrane</keyword>
<gene>
    <name evidence="2" type="ORF">A7C91_05090</name>
</gene>